<gene>
    <name evidence="1" type="ORF">K435DRAFT_728343</name>
</gene>
<protein>
    <submittedName>
        <fullName evidence="1">Uncharacterized protein</fullName>
    </submittedName>
</protein>
<dbReference type="AlphaFoldDB" id="A0A4S8LMA6"/>
<proteinExistence type="predicted"/>
<keyword evidence="2" id="KW-1185">Reference proteome</keyword>
<dbReference type="EMBL" id="ML179335">
    <property type="protein sequence ID" value="THU90442.1"/>
    <property type="molecule type" value="Genomic_DNA"/>
</dbReference>
<reference evidence="1 2" key="1">
    <citation type="journal article" date="2019" name="Nat. Ecol. Evol.">
        <title>Megaphylogeny resolves global patterns of mushroom evolution.</title>
        <authorList>
            <person name="Varga T."/>
            <person name="Krizsan K."/>
            <person name="Foldi C."/>
            <person name="Dima B."/>
            <person name="Sanchez-Garcia M."/>
            <person name="Sanchez-Ramirez S."/>
            <person name="Szollosi G.J."/>
            <person name="Szarkandi J.G."/>
            <person name="Papp V."/>
            <person name="Albert L."/>
            <person name="Andreopoulos W."/>
            <person name="Angelini C."/>
            <person name="Antonin V."/>
            <person name="Barry K.W."/>
            <person name="Bougher N.L."/>
            <person name="Buchanan P."/>
            <person name="Buyck B."/>
            <person name="Bense V."/>
            <person name="Catcheside P."/>
            <person name="Chovatia M."/>
            <person name="Cooper J."/>
            <person name="Damon W."/>
            <person name="Desjardin D."/>
            <person name="Finy P."/>
            <person name="Geml J."/>
            <person name="Haridas S."/>
            <person name="Hughes K."/>
            <person name="Justo A."/>
            <person name="Karasinski D."/>
            <person name="Kautmanova I."/>
            <person name="Kiss B."/>
            <person name="Kocsube S."/>
            <person name="Kotiranta H."/>
            <person name="LaButti K.M."/>
            <person name="Lechner B.E."/>
            <person name="Liimatainen K."/>
            <person name="Lipzen A."/>
            <person name="Lukacs Z."/>
            <person name="Mihaltcheva S."/>
            <person name="Morgado L.N."/>
            <person name="Niskanen T."/>
            <person name="Noordeloos M.E."/>
            <person name="Ohm R.A."/>
            <person name="Ortiz-Santana B."/>
            <person name="Ovrebo C."/>
            <person name="Racz N."/>
            <person name="Riley R."/>
            <person name="Savchenko A."/>
            <person name="Shiryaev A."/>
            <person name="Soop K."/>
            <person name="Spirin V."/>
            <person name="Szebenyi C."/>
            <person name="Tomsovsky M."/>
            <person name="Tulloss R.E."/>
            <person name="Uehling J."/>
            <person name="Grigoriev I.V."/>
            <person name="Vagvolgyi C."/>
            <person name="Papp T."/>
            <person name="Martin F.M."/>
            <person name="Miettinen O."/>
            <person name="Hibbett D.S."/>
            <person name="Nagy L.G."/>
        </authorList>
    </citation>
    <scope>NUCLEOTIDE SEQUENCE [LARGE SCALE GENOMIC DNA]</scope>
    <source>
        <strain evidence="1 2">CBS 962.96</strain>
    </source>
</reference>
<name>A0A4S8LMA6_DENBC</name>
<dbReference type="OrthoDB" id="3365917at2759"/>
<evidence type="ECO:0000313" key="1">
    <source>
        <dbReference type="EMBL" id="THU90442.1"/>
    </source>
</evidence>
<evidence type="ECO:0000313" key="2">
    <source>
        <dbReference type="Proteomes" id="UP000297245"/>
    </source>
</evidence>
<organism evidence="1 2">
    <name type="scientific">Dendrothele bispora (strain CBS 962.96)</name>
    <dbReference type="NCBI Taxonomy" id="1314807"/>
    <lineage>
        <taxon>Eukaryota</taxon>
        <taxon>Fungi</taxon>
        <taxon>Dikarya</taxon>
        <taxon>Basidiomycota</taxon>
        <taxon>Agaricomycotina</taxon>
        <taxon>Agaricomycetes</taxon>
        <taxon>Agaricomycetidae</taxon>
        <taxon>Agaricales</taxon>
        <taxon>Agaricales incertae sedis</taxon>
        <taxon>Dendrothele</taxon>
    </lineage>
</organism>
<dbReference type="Proteomes" id="UP000297245">
    <property type="component" value="Unassembled WGS sequence"/>
</dbReference>
<accession>A0A4S8LMA6</accession>
<sequence>MFAGRNQGGGTRNEVYGTRSYGSGYPGVSGLGVSNRGFPFYFWPVTWGAASGYTATHYYHDADSEYGLPGNSSRPGGVISFATFSSNTQNTTFHVVSDNATVTNLITDIYFHCSSSINNSTSTTTPVPFNDSDPSAPSPQSVIQYYRASSVALTLDGYNNSATWANATDSTPDTPLPTNIDTTLQNCLNQTIGQTALLMDSVSDNGAVPALSVDAHFLALFLVCLHLVKTLF</sequence>